<dbReference type="InterPro" id="IPR032805">
    <property type="entry name" value="Wax_synthase_dom"/>
</dbReference>
<name>A0A8H4R6K0_9HELO</name>
<comment type="caution">
    <text evidence="10">The sequence shown here is derived from an EMBL/GenBank/DDBJ whole genome shotgun (WGS) entry which is preliminary data.</text>
</comment>
<evidence type="ECO:0000256" key="8">
    <source>
        <dbReference type="SAM" id="Phobius"/>
    </source>
</evidence>
<keyword evidence="5 8" id="KW-0812">Transmembrane</keyword>
<dbReference type="AlphaFoldDB" id="A0A8H4R6K0"/>
<reference evidence="10 11" key="1">
    <citation type="submission" date="2020-03" db="EMBL/GenBank/DDBJ databases">
        <title>Draft Genome Sequence of Cudoniella acicularis.</title>
        <authorList>
            <person name="Buettner E."/>
            <person name="Kellner H."/>
        </authorList>
    </citation>
    <scope>NUCLEOTIDE SEQUENCE [LARGE SCALE GENOMIC DNA]</scope>
    <source>
        <strain evidence="10 11">DSM 108380</strain>
    </source>
</reference>
<feature type="transmembrane region" description="Helical" evidence="8">
    <location>
        <begin position="35"/>
        <end position="52"/>
    </location>
</feature>
<accession>A0A8H4R6K0</accession>
<evidence type="ECO:0000256" key="6">
    <source>
        <dbReference type="ARBA" id="ARBA00022989"/>
    </source>
</evidence>
<organism evidence="10 11">
    <name type="scientific">Cudoniella acicularis</name>
    <dbReference type="NCBI Taxonomy" id="354080"/>
    <lineage>
        <taxon>Eukaryota</taxon>
        <taxon>Fungi</taxon>
        <taxon>Dikarya</taxon>
        <taxon>Ascomycota</taxon>
        <taxon>Pezizomycotina</taxon>
        <taxon>Leotiomycetes</taxon>
        <taxon>Helotiales</taxon>
        <taxon>Tricladiaceae</taxon>
        <taxon>Cudoniella</taxon>
    </lineage>
</organism>
<dbReference type="GO" id="GO:0006629">
    <property type="term" value="P:lipid metabolic process"/>
    <property type="evidence" value="ECO:0007669"/>
    <property type="project" value="InterPro"/>
</dbReference>
<evidence type="ECO:0000313" key="11">
    <source>
        <dbReference type="Proteomes" id="UP000566819"/>
    </source>
</evidence>
<dbReference type="EMBL" id="JAAMPI010001673">
    <property type="protein sequence ID" value="KAF4624380.1"/>
    <property type="molecule type" value="Genomic_DNA"/>
</dbReference>
<keyword evidence="6 8" id="KW-1133">Transmembrane helix</keyword>
<evidence type="ECO:0000256" key="7">
    <source>
        <dbReference type="ARBA" id="ARBA00023136"/>
    </source>
</evidence>
<comment type="subcellular location">
    <subcellularLocation>
        <location evidence="1">Membrane</location>
        <topology evidence="1">Multi-pass membrane protein</topology>
    </subcellularLocation>
</comment>
<keyword evidence="11" id="KW-1185">Reference proteome</keyword>
<evidence type="ECO:0000256" key="4">
    <source>
        <dbReference type="ARBA" id="ARBA00022679"/>
    </source>
</evidence>
<evidence type="ECO:0000256" key="1">
    <source>
        <dbReference type="ARBA" id="ARBA00004141"/>
    </source>
</evidence>
<evidence type="ECO:0000256" key="2">
    <source>
        <dbReference type="ARBA" id="ARBA00005179"/>
    </source>
</evidence>
<protein>
    <recommendedName>
        <fullName evidence="9">Wax synthase domain-containing protein</fullName>
    </recommendedName>
</protein>
<dbReference type="GO" id="GO:0008374">
    <property type="term" value="F:O-acyltransferase activity"/>
    <property type="evidence" value="ECO:0007669"/>
    <property type="project" value="InterPro"/>
</dbReference>
<feature type="transmembrane region" description="Helical" evidence="8">
    <location>
        <begin position="12"/>
        <end position="28"/>
    </location>
</feature>
<dbReference type="Pfam" id="PF13813">
    <property type="entry name" value="MBOAT_2"/>
    <property type="match status" value="1"/>
</dbReference>
<keyword evidence="7 8" id="KW-0472">Membrane</keyword>
<dbReference type="InterPro" id="IPR044851">
    <property type="entry name" value="Wax_synthase"/>
</dbReference>
<feature type="transmembrane region" description="Helical" evidence="8">
    <location>
        <begin position="333"/>
        <end position="350"/>
    </location>
</feature>
<feature type="transmembrane region" description="Helical" evidence="8">
    <location>
        <begin position="64"/>
        <end position="82"/>
    </location>
</feature>
<dbReference type="GO" id="GO:0016020">
    <property type="term" value="C:membrane"/>
    <property type="evidence" value="ECO:0007669"/>
    <property type="project" value="UniProtKB-SubCell"/>
</dbReference>
<evidence type="ECO:0000313" key="10">
    <source>
        <dbReference type="EMBL" id="KAF4624380.1"/>
    </source>
</evidence>
<gene>
    <name evidence="10" type="ORF">G7Y89_g13791</name>
</gene>
<dbReference type="OrthoDB" id="1077582at2759"/>
<evidence type="ECO:0000256" key="3">
    <source>
        <dbReference type="ARBA" id="ARBA00007282"/>
    </source>
</evidence>
<dbReference type="PANTHER" id="PTHR31595:SF57">
    <property type="entry name" value="OS04G0481900 PROTEIN"/>
    <property type="match status" value="1"/>
</dbReference>
<keyword evidence="4" id="KW-0808">Transferase</keyword>
<feature type="domain" description="Wax synthase" evidence="9">
    <location>
        <begin position="281"/>
        <end position="357"/>
    </location>
</feature>
<dbReference type="Proteomes" id="UP000566819">
    <property type="component" value="Unassembled WGS sequence"/>
</dbReference>
<evidence type="ECO:0000259" key="9">
    <source>
        <dbReference type="Pfam" id="PF13813"/>
    </source>
</evidence>
<comment type="pathway">
    <text evidence="2">Secondary metabolite biosynthesis.</text>
</comment>
<dbReference type="PANTHER" id="PTHR31595">
    <property type="entry name" value="LONG-CHAIN-ALCOHOL O-FATTY-ACYLTRANSFERASE 3-RELATED"/>
    <property type="match status" value="1"/>
</dbReference>
<sequence length="527" mass="59535">MPEWEPLTSARAAFFTGSVLGIWFYTYCRPQTHPKALLLLSMILNVFAVLYSDALTSDFYLNGLVARGGFIWLAHVLFYHLLYPAELNARKGPRSWKYGMKMLFNSRQIGSPLSTVKIPSLTDYDETFKTTPKLATKAAHIDDAEEEKIKIKKEKEIPVSSVSRKLKFSVLSRRLGILFLRYIALCIYYDKEVNWYLPTGWAPWGLHDVTPTKEIFLRRLLPSLGLTNPSASMPALEARDYLLRFHLTIDQILGDYLMISALHDLFAITFIATCLDTDEEWPPLFGNISDAYTVRGFWGKFWHHLVYRPYSAFAAFISSKILGMKERSSTTRLVNNALVFIISGFVHWFAMMSVPGPICGKWLVGVWYLMNFGAIVAEEFVQRGWGTVESKLPLGRRGRKVMGWIYAEFTKLHPEAAGNDPSAPITSKKLATCNKSFHNCCPVVNWGWQDADWGDTMNNINYLYNVGGTCNVGPRSCVNIACFDVSGIFMCNDLVDKSSIVTITMSLFAKYAKCKTGLGNSELTSET</sequence>
<proteinExistence type="inferred from homology"/>
<comment type="similarity">
    <text evidence="3">Belongs to the wax synthase family.</text>
</comment>
<evidence type="ECO:0000256" key="5">
    <source>
        <dbReference type="ARBA" id="ARBA00022692"/>
    </source>
</evidence>